<dbReference type="Pfam" id="PF00008">
    <property type="entry name" value="EGF"/>
    <property type="match status" value="7"/>
</dbReference>
<dbReference type="PROSITE" id="PS50923">
    <property type="entry name" value="SUSHI"/>
    <property type="match status" value="2"/>
</dbReference>
<dbReference type="SMART" id="SM00181">
    <property type="entry name" value="EGF"/>
    <property type="match status" value="7"/>
</dbReference>
<feature type="domain" description="EGF-like" evidence="14">
    <location>
        <begin position="224"/>
        <end position="260"/>
    </location>
</feature>
<evidence type="ECO:0000256" key="11">
    <source>
        <dbReference type="PROSITE-ProRule" id="PRU00076"/>
    </source>
</evidence>
<keyword evidence="7" id="KW-0677">Repeat</keyword>
<keyword evidence="17" id="KW-1185">Reference proteome</keyword>
<dbReference type="GO" id="GO:0005576">
    <property type="term" value="C:extracellular region"/>
    <property type="evidence" value="ECO:0007669"/>
    <property type="project" value="UniProtKB-SubCell"/>
</dbReference>
<keyword evidence="6" id="KW-0732">Signal</keyword>
<evidence type="ECO:0000256" key="8">
    <source>
        <dbReference type="ARBA" id="ARBA00022837"/>
    </source>
</evidence>
<dbReference type="SMART" id="SM00032">
    <property type="entry name" value="CCP"/>
    <property type="match status" value="2"/>
</dbReference>
<feature type="disulfide bond" evidence="11">
    <location>
        <begin position="364"/>
        <end position="373"/>
    </location>
</feature>
<dbReference type="Gene3D" id="2.10.70.10">
    <property type="entry name" value="Complement Module, domain 1"/>
    <property type="match status" value="2"/>
</dbReference>
<feature type="disulfide bond" evidence="12">
    <location>
        <begin position="445"/>
        <end position="472"/>
    </location>
</feature>
<dbReference type="PANTHER" id="PTHR12916">
    <property type="entry name" value="CYTOCHROME C OXIDASE POLYPEPTIDE VIC-2"/>
    <property type="match status" value="1"/>
</dbReference>
<evidence type="ECO:0000256" key="9">
    <source>
        <dbReference type="ARBA" id="ARBA00023157"/>
    </source>
</evidence>
<comment type="caution">
    <text evidence="11">Lacks conserved residue(s) required for the propagation of feature annotation.</text>
</comment>
<evidence type="ECO:0000259" key="14">
    <source>
        <dbReference type="PROSITE" id="PS50026"/>
    </source>
</evidence>
<keyword evidence="10" id="KW-0325">Glycoprotein</keyword>
<dbReference type="SUPFAM" id="SSF57535">
    <property type="entry name" value="Complement control module/SCR domain"/>
    <property type="match status" value="2"/>
</dbReference>
<evidence type="ECO:0000256" key="6">
    <source>
        <dbReference type="ARBA" id="ARBA00022729"/>
    </source>
</evidence>
<keyword evidence="4" id="KW-0964">Secreted</keyword>
<sequence length="613" mass="65887">MGDGYGIVGNATVADLQLYAWSNQTLPYTTSGTLELSSTQNGSEKILDFKPAGNENQVFTRSWIQSSISPSSGYRFPGTGALSYETTAYDKPCTYGGMVYAYTTQAARFWQPGNANGAMVCIASCLGTAINNQALNEGIAVLHSWELDVNDCLTNPCKNGATCENYFQSYACRCAPGYAGTLCENDIDECENHECQNGATCVDIVDGFTCTCAGGYAGDLCETDIDECEKHMCQNGATCVDIVDGFTCTCAGGYAGDFCETDIDECENHVCQNGATCVDIVDGFTCTCAGGYAGDFCETDIDECENHVCQNGATCVDIVDGFTCTCAGGYAGDLCETDIDECEKHVCQNGATCVDIVDGFTCTCAGGYAGDFCETDVDECSSNPCLNKGTCVDETNRFKCVCADGFTRPTCTPQVLGCPEPDAPTYGFVNTSAGLEVGNIINYTCVEGYGLLGMSQRTCLANLTWSGAIPYCLIECPQLHIPNGAADTSAGRHAGSTAVFMCTVGYTLSVNSKLVCELTGFWKGVKPTCNPVWMWAVVITILVLMLFVSVVTIICLANTHCTYQLRPRFEAEQLRDKRRRKHIKYIVILNNDGEEARDGPPKPRFQLRTIEPH</sequence>
<dbReference type="FunFam" id="2.10.25.10:FF:000425">
    <property type="entry name" value="Eyes shut homolog"/>
    <property type="match status" value="1"/>
</dbReference>
<evidence type="ECO:0000259" key="15">
    <source>
        <dbReference type="PROSITE" id="PS50923"/>
    </source>
</evidence>
<dbReference type="CDD" id="cd00054">
    <property type="entry name" value="EGF_CA"/>
    <property type="match status" value="7"/>
</dbReference>
<feature type="domain" description="EGF-like" evidence="14">
    <location>
        <begin position="376"/>
        <end position="412"/>
    </location>
</feature>
<feature type="domain" description="EGF-like" evidence="14">
    <location>
        <begin position="148"/>
        <end position="184"/>
    </location>
</feature>
<protein>
    <submittedName>
        <fullName evidence="16">Uncharacterized protein</fullName>
    </submittedName>
</protein>
<dbReference type="PROSITE" id="PS00022">
    <property type="entry name" value="EGF_1"/>
    <property type="match status" value="6"/>
</dbReference>
<dbReference type="PROSITE" id="PS01187">
    <property type="entry name" value="EGF_CA"/>
    <property type="match status" value="4"/>
</dbReference>
<dbReference type="PROSITE" id="PS50026">
    <property type="entry name" value="EGF_3"/>
    <property type="match status" value="7"/>
</dbReference>
<keyword evidence="8" id="KW-0106">Calcium</keyword>
<dbReference type="FunFam" id="2.10.25.10:FF:000123">
    <property type="entry name" value="Crumbs homolog 1 (Drosophila)"/>
    <property type="match status" value="5"/>
</dbReference>
<evidence type="ECO:0000256" key="13">
    <source>
        <dbReference type="SAM" id="Phobius"/>
    </source>
</evidence>
<evidence type="ECO:0000256" key="3">
    <source>
        <dbReference type="ARBA" id="ARBA00022490"/>
    </source>
</evidence>
<evidence type="ECO:0000256" key="5">
    <source>
        <dbReference type="ARBA" id="ARBA00022536"/>
    </source>
</evidence>
<dbReference type="GO" id="GO:0005737">
    <property type="term" value="C:cytoplasm"/>
    <property type="evidence" value="ECO:0007669"/>
    <property type="project" value="UniProtKB-SubCell"/>
</dbReference>
<feature type="transmembrane region" description="Helical" evidence="13">
    <location>
        <begin position="532"/>
        <end position="557"/>
    </location>
</feature>
<comment type="subcellular location">
    <subcellularLocation>
        <location evidence="1">Cytoplasm</location>
    </subcellularLocation>
    <subcellularLocation>
        <location evidence="2">Secreted</location>
    </subcellularLocation>
</comment>
<feature type="domain" description="EGF-like" evidence="14">
    <location>
        <begin position="186"/>
        <end position="222"/>
    </location>
</feature>
<dbReference type="Proteomes" id="UP000828390">
    <property type="component" value="Unassembled WGS sequence"/>
</dbReference>
<evidence type="ECO:0000313" key="16">
    <source>
        <dbReference type="EMBL" id="KAH3889326.1"/>
    </source>
</evidence>
<dbReference type="SUPFAM" id="SSF57184">
    <property type="entry name" value="Growth factor receptor domain"/>
    <property type="match status" value="2"/>
</dbReference>
<feature type="domain" description="EGF-like" evidence="14">
    <location>
        <begin position="338"/>
        <end position="374"/>
    </location>
</feature>
<evidence type="ECO:0000256" key="2">
    <source>
        <dbReference type="ARBA" id="ARBA00004613"/>
    </source>
</evidence>
<feature type="domain" description="Sushi" evidence="15">
    <location>
        <begin position="477"/>
        <end position="531"/>
    </location>
</feature>
<dbReference type="GO" id="GO:0005509">
    <property type="term" value="F:calcium ion binding"/>
    <property type="evidence" value="ECO:0007669"/>
    <property type="project" value="InterPro"/>
</dbReference>
<feature type="disulfide bond" evidence="11">
    <location>
        <begin position="288"/>
        <end position="297"/>
    </location>
</feature>
<gene>
    <name evidence="16" type="ORF">DPMN_013380</name>
</gene>
<reference evidence="16" key="1">
    <citation type="journal article" date="2019" name="bioRxiv">
        <title>The Genome of the Zebra Mussel, Dreissena polymorpha: A Resource for Invasive Species Research.</title>
        <authorList>
            <person name="McCartney M.A."/>
            <person name="Auch B."/>
            <person name="Kono T."/>
            <person name="Mallez S."/>
            <person name="Zhang Y."/>
            <person name="Obille A."/>
            <person name="Becker A."/>
            <person name="Abrahante J.E."/>
            <person name="Garbe J."/>
            <person name="Badalamenti J.P."/>
            <person name="Herman A."/>
            <person name="Mangelson H."/>
            <person name="Liachko I."/>
            <person name="Sullivan S."/>
            <person name="Sone E.D."/>
            <person name="Koren S."/>
            <person name="Silverstein K.A.T."/>
            <person name="Beckman K.B."/>
            <person name="Gohl D.M."/>
        </authorList>
    </citation>
    <scope>NUCLEOTIDE SEQUENCE</scope>
    <source>
        <strain evidence="16">Duluth1</strain>
        <tissue evidence="16">Whole animal</tissue>
    </source>
</reference>
<proteinExistence type="predicted"/>
<keyword evidence="9 11" id="KW-1015">Disulfide bond</keyword>
<evidence type="ECO:0000256" key="10">
    <source>
        <dbReference type="ARBA" id="ARBA00023180"/>
    </source>
</evidence>
<keyword evidence="13" id="KW-0472">Membrane</keyword>
<feature type="domain" description="EGF-like" evidence="14">
    <location>
        <begin position="300"/>
        <end position="336"/>
    </location>
</feature>
<feature type="disulfide bond" evidence="11">
    <location>
        <begin position="212"/>
        <end position="221"/>
    </location>
</feature>
<evidence type="ECO:0000256" key="7">
    <source>
        <dbReference type="ARBA" id="ARBA00022737"/>
    </source>
</evidence>
<organism evidence="16 17">
    <name type="scientific">Dreissena polymorpha</name>
    <name type="common">Zebra mussel</name>
    <name type="synonym">Mytilus polymorpha</name>
    <dbReference type="NCBI Taxonomy" id="45954"/>
    <lineage>
        <taxon>Eukaryota</taxon>
        <taxon>Metazoa</taxon>
        <taxon>Spiralia</taxon>
        <taxon>Lophotrochozoa</taxon>
        <taxon>Mollusca</taxon>
        <taxon>Bivalvia</taxon>
        <taxon>Autobranchia</taxon>
        <taxon>Heteroconchia</taxon>
        <taxon>Euheterodonta</taxon>
        <taxon>Imparidentia</taxon>
        <taxon>Neoheterodontei</taxon>
        <taxon>Myida</taxon>
        <taxon>Dreissenoidea</taxon>
        <taxon>Dreissenidae</taxon>
        <taxon>Dreissena</taxon>
    </lineage>
</organism>
<keyword evidence="13" id="KW-1133">Transmembrane helix</keyword>
<evidence type="ECO:0000313" key="17">
    <source>
        <dbReference type="Proteomes" id="UP000828390"/>
    </source>
</evidence>
<dbReference type="EMBL" id="JAIWYP010000001">
    <property type="protein sequence ID" value="KAH3889326.1"/>
    <property type="molecule type" value="Genomic_DNA"/>
</dbReference>
<dbReference type="FunFam" id="2.10.25.10:FF:000143">
    <property type="entry name" value="Protein crumbs 1"/>
    <property type="match status" value="1"/>
</dbReference>
<dbReference type="SMART" id="SM00179">
    <property type="entry name" value="EGF_CA"/>
    <property type="match status" value="7"/>
</dbReference>
<evidence type="ECO:0000256" key="4">
    <source>
        <dbReference type="ARBA" id="ARBA00022525"/>
    </source>
</evidence>
<dbReference type="CDD" id="cd00033">
    <property type="entry name" value="CCP"/>
    <property type="match status" value="2"/>
</dbReference>
<feature type="disulfide bond" evidence="11">
    <location>
        <begin position="402"/>
        <end position="411"/>
    </location>
</feature>
<keyword evidence="3" id="KW-0963">Cytoplasm</keyword>
<dbReference type="PANTHER" id="PTHR12916:SF4">
    <property type="entry name" value="UNINFLATABLE, ISOFORM C"/>
    <property type="match status" value="1"/>
</dbReference>
<dbReference type="InterPro" id="IPR000436">
    <property type="entry name" value="Sushi_SCR_CCP_dom"/>
</dbReference>
<dbReference type="InterPro" id="IPR000152">
    <property type="entry name" value="EGF-type_Asp/Asn_hydroxyl_site"/>
</dbReference>
<feature type="disulfide bond" evidence="11">
    <location>
        <begin position="174"/>
        <end position="183"/>
    </location>
</feature>
<feature type="domain" description="Sushi" evidence="15">
    <location>
        <begin position="416"/>
        <end position="474"/>
    </location>
</feature>
<feature type="disulfide bond" evidence="11">
    <location>
        <begin position="326"/>
        <end position="335"/>
    </location>
</feature>
<dbReference type="AlphaFoldDB" id="A0A9D4N7A9"/>
<dbReference type="InterPro" id="IPR035976">
    <property type="entry name" value="Sushi/SCR/CCP_sf"/>
</dbReference>
<dbReference type="PROSITE" id="PS01186">
    <property type="entry name" value="EGF_2"/>
    <property type="match status" value="7"/>
</dbReference>
<dbReference type="Pfam" id="PF00084">
    <property type="entry name" value="Sushi"/>
    <property type="match status" value="2"/>
</dbReference>
<dbReference type="Gene3D" id="2.10.25.10">
    <property type="entry name" value="Laminin"/>
    <property type="match status" value="7"/>
</dbReference>
<dbReference type="InterPro" id="IPR009030">
    <property type="entry name" value="Growth_fac_rcpt_cys_sf"/>
</dbReference>
<feature type="disulfide bond" evidence="11">
    <location>
        <begin position="250"/>
        <end position="259"/>
    </location>
</feature>
<dbReference type="PROSITE" id="PS00010">
    <property type="entry name" value="ASX_HYDROXYL"/>
    <property type="match status" value="7"/>
</dbReference>
<evidence type="ECO:0000256" key="1">
    <source>
        <dbReference type="ARBA" id="ARBA00004496"/>
    </source>
</evidence>
<dbReference type="InterPro" id="IPR001881">
    <property type="entry name" value="EGF-like_Ca-bd_dom"/>
</dbReference>
<feature type="domain" description="EGF-like" evidence="14">
    <location>
        <begin position="262"/>
        <end position="298"/>
    </location>
</feature>
<reference evidence="16" key="2">
    <citation type="submission" date="2020-11" db="EMBL/GenBank/DDBJ databases">
        <authorList>
            <person name="McCartney M.A."/>
            <person name="Auch B."/>
            <person name="Kono T."/>
            <person name="Mallez S."/>
            <person name="Becker A."/>
            <person name="Gohl D.M."/>
            <person name="Silverstein K.A.T."/>
            <person name="Koren S."/>
            <person name="Bechman K.B."/>
            <person name="Herman A."/>
            <person name="Abrahante J.E."/>
            <person name="Garbe J."/>
        </authorList>
    </citation>
    <scope>NUCLEOTIDE SEQUENCE</scope>
    <source>
        <strain evidence="16">Duluth1</strain>
        <tissue evidence="16">Whole animal</tissue>
    </source>
</reference>
<dbReference type="InterPro" id="IPR018097">
    <property type="entry name" value="EGF_Ca-bd_CS"/>
</dbReference>
<keyword evidence="13" id="KW-0812">Transmembrane</keyword>
<keyword evidence="12" id="KW-0768">Sushi</keyword>
<evidence type="ECO:0000256" key="12">
    <source>
        <dbReference type="PROSITE-ProRule" id="PRU00302"/>
    </source>
</evidence>
<accession>A0A9D4N7A9</accession>
<name>A0A9D4N7A9_DREPO</name>
<keyword evidence="5 11" id="KW-0245">EGF-like domain</keyword>
<dbReference type="InterPro" id="IPR000742">
    <property type="entry name" value="EGF"/>
</dbReference>
<comment type="caution">
    <text evidence="16">The sequence shown here is derived from an EMBL/GenBank/DDBJ whole genome shotgun (WGS) entry which is preliminary data.</text>
</comment>
<feature type="disulfide bond" evidence="12">
    <location>
        <begin position="502"/>
        <end position="529"/>
    </location>
</feature>